<comment type="caution">
    <text evidence="2">The sequence shown here is derived from an EMBL/GenBank/DDBJ whole genome shotgun (WGS) entry which is preliminary data.</text>
</comment>
<evidence type="ECO:0000313" key="3">
    <source>
        <dbReference type="Proteomes" id="UP001596162"/>
    </source>
</evidence>
<accession>A0ABW0C8Y4</accession>
<name>A0ABW0C8Y4_9FLAO</name>
<proteinExistence type="predicted"/>
<sequence length="181" mass="20128">MKQSIKYTLFSLLVAMSLISCNSGESLQTYFVDNQEKADFVTADIPTSIVALDEAALTDEQKEAYKSVQRLNFLGFKASETNMTTYNAELAKVKAILSNVKYTELMEFRDSGMTFVISYLGDDDSAEEVIVFGSSKEMGFGVVRILGDNMRPEQIGALASAVQNTNFEDSEQLKDIVNFFK</sequence>
<organism evidence="2 3">
    <name type="scientific">Bizionia hallyeonensis</name>
    <dbReference type="NCBI Taxonomy" id="1123757"/>
    <lineage>
        <taxon>Bacteria</taxon>
        <taxon>Pseudomonadati</taxon>
        <taxon>Bacteroidota</taxon>
        <taxon>Flavobacteriia</taxon>
        <taxon>Flavobacteriales</taxon>
        <taxon>Flavobacteriaceae</taxon>
        <taxon>Bizionia</taxon>
    </lineage>
</organism>
<dbReference type="EMBL" id="JBHSLA010000003">
    <property type="protein sequence ID" value="MFC5195708.1"/>
    <property type="molecule type" value="Genomic_DNA"/>
</dbReference>
<evidence type="ECO:0000256" key="1">
    <source>
        <dbReference type="SAM" id="SignalP"/>
    </source>
</evidence>
<dbReference type="Pfam" id="PF14060">
    <property type="entry name" value="DUF4252"/>
    <property type="match status" value="1"/>
</dbReference>
<reference evidence="3" key="1">
    <citation type="journal article" date="2019" name="Int. J. Syst. Evol. Microbiol.">
        <title>The Global Catalogue of Microorganisms (GCM) 10K type strain sequencing project: providing services to taxonomists for standard genome sequencing and annotation.</title>
        <authorList>
            <consortium name="The Broad Institute Genomics Platform"/>
            <consortium name="The Broad Institute Genome Sequencing Center for Infectious Disease"/>
            <person name="Wu L."/>
            <person name="Ma J."/>
        </authorList>
    </citation>
    <scope>NUCLEOTIDE SEQUENCE [LARGE SCALE GENOMIC DNA]</scope>
    <source>
        <strain evidence="3">JCM 17978</strain>
    </source>
</reference>
<evidence type="ECO:0000313" key="2">
    <source>
        <dbReference type="EMBL" id="MFC5195708.1"/>
    </source>
</evidence>
<keyword evidence="3" id="KW-1185">Reference proteome</keyword>
<dbReference type="Proteomes" id="UP001596162">
    <property type="component" value="Unassembled WGS sequence"/>
</dbReference>
<dbReference type="PROSITE" id="PS51257">
    <property type="entry name" value="PROKAR_LIPOPROTEIN"/>
    <property type="match status" value="1"/>
</dbReference>
<protein>
    <submittedName>
        <fullName evidence="2">DUF4252 domain-containing protein</fullName>
    </submittedName>
</protein>
<keyword evidence="1" id="KW-0732">Signal</keyword>
<feature type="signal peptide" evidence="1">
    <location>
        <begin position="1"/>
        <end position="22"/>
    </location>
</feature>
<dbReference type="RefSeq" id="WP_248400403.1">
    <property type="nucleotide sequence ID" value="NZ_JBHSLA010000003.1"/>
</dbReference>
<feature type="chain" id="PRO_5047500603" evidence="1">
    <location>
        <begin position="23"/>
        <end position="181"/>
    </location>
</feature>
<dbReference type="InterPro" id="IPR025348">
    <property type="entry name" value="DUF4252"/>
</dbReference>
<gene>
    <name evidence="2" type="ORF">ACFPH8_10240</name>
</gene>